<dbReference type="AlphaFoldDB" id="A0A0G0DJP9"/>
<dbReference type="EMBL" id="LBRB01000004">
    <property type="protein sequence ID" value="KKP89016.1"/>
    <property type="molecule type" value="Genomic_DNA"/>
</dbReference>
<gene>
    <name evidence="3" type="ORF">UR93_C0004G0009</name>
</gene>
<dbReference type="Proteomes" id="UP000034316">
    <property type="component" value="Unassembled WGS sequence"/>
</dbReference>
<dbReference type="GO" id="GO:0046872">
    <property type="term" value="F:metal ion binding"/>
    <property type="evidence" value="ECO:0007669"/>
    <property type="project" value="UniProtKB-KW"/>
</dbReference>
<organism evidence="3 4">
    <name type="scientific">Berkelbacteria bacterium GW2011_GWA2_35_9</name>
    <dbReference type="NCBI Taxonomy" id="1618333"/>
    <lineage>
        <taxon>Bacteria</taxon>
        <taxon>Candidatus Berkelbacteria</taxon>
    </lineage>
</organism>
<evidence type="ECO:0000313" key="3">
    <source>
        <dbReference type="EMBL" id="KKP89016.1"/>
    </source>
</evidence>
<evidence type="ECO:0000256" key="2">
    <source>
        <dbReference type="ARBA" id="ARBA00023235"/>
    </source>
</evidence>
<dbReference type="GO" id="GO:0005975">
    <property type="term" value="P:carbohydrate metabolic process"/>
    <property type="evidence" value="ECO:0007669"/>
    <property type="project" value="InterPro"/>
</dbReference>
<dbReference type="InterPro" id="IPR013785">
    <property type="entry name" value="Aldolase_TIM"/>
</dbReference>
<keyword evidence="1" id="KW-0479">Metal-binding</keyword>
<dbReference type="CDD" id="cd00429">
    <property type="entry name" value="RPE"/>
    <property type="match status" value="1"/>
</dbReference>
<evidence type="ECO:0000256" key="1">
    <source>
        <dbReference type="ARBA" id="ARBA00022723"/>
    </source>
</evidence>
<evidence type="ECO:0000313" key="4">
    <source>
        <dbReference type="Proteomes" id="UP000034316"/>
    </source>
</evidence>
<accession>A0A0G0DJP9</accession>
<dbReference type="NCBIfam" id="NF004076">
    <property type="entry name" value="PRK05581.1-4"/>
    <property type="match status" value="1"/>
</dbReference>
<reference evidence="3 4" key="1">
    <citation type="journal article" date="2015" name="Nature">
        <title>rRNA introns, odd ribosomes, and small enigmatic genomes across a large radiation of phyla.</title>
        <authorList>
            <person name="Brown C.T."/>
            <person name="Hug L.A."/>
            <person name="Thomas B.C."/>
            <person name="Sharon I."/>
            <person name="Castelle C.J."/>
            <person name="Singh A."/>
            <person name="Wilkins M.J."/>
            <person name="Williams K.H."/>
            <person name="Banfield J.F."/>
        </authorList>
    </citation>
    <scope>NUCLEOTIDE SEQUENCE [LARGE SCALE GENOMIC DNA]</scope>
</reference>
<dbReference type="PANTHER" id="PTHR11749">
    <property type="entry name" value="RIBULOSE-5-PHOSPHATE-3-EPIMERASE"/>
    <property type="match status" value="1"/>
</dbReference>
<dbReference type="InterPro" id="IPR000056">
    <property type="entry name" value="Ribul_P_3_epim-like"/>
</dbReference>
<dbReference type="PATRIC" id="fig|1618333.3.peg.182"/>
<protein>
    <submittedName>
        <fullName evidence="3">Ribulose-phosphate 3-epimerase</fullName>
    </submittedName>
</protein>
<dbReference type="GO" id="GO:0016857">
    <property type="term" value="F:racemase and epimerase activity, acting on carbohydrates and derivatives"/>
    <property type="evidence" value="ECO:0007669"/>
    <property type="project" value="InterPro"/>
</dbReference>
<keyword evidence="2" id="KW-0413">Isomerase</keyword>
<dbReference type="Gene3D" id="3.20.20.70">
    <property type="entry name" value="Aldolase class I"/>
    <property type="match status" value="1"/>
</dbReference>
<comment type="caution">
    <text evidence="3">The sequence shown here is derived from an EMBL/GenBank/DDBJ whole genome shotgun (WGS) entry which is preliminary data.</text>
</comment>
<name>A0A0G0DJP9_9BACT</name>
<dbReference type="Pfam" id="PF00834">
    <property type="entry name" value="Ribul_P_3_epim"/>
    <property type="match status" value="1"/>
</dbReference>
<sequence>MKIVPAILANDIEQFKKYLKICADLGADEIQIDIADGKFVNNTTVSISEIKQVSSDYNFKMQFHLMVEDITQYLDELNQINPNIIYIHYEALNKKDLIENKNIGLAINPQTAIENIKTILPQVSSILIMTVEPGFYGGKFLAENLEKINQLRELNFNGKIGIDGGVNNETIKEVIKYQPDFICSGGYLLNNENPREVYDGYQEIIAG</sequence>
<dbReference type="STRING" id="1618333.UR93_C0004G0009"/>
<dbReference type="SUPFAM" id="SSF51366">
    <property type="entry name" value="Ribulose-phoshate binding barrel"/>
    <property type="match status" value="1"/>
</dbReference>
<proteinExistence type="predicted"/>
<dbReference type="InterPro" id="IPR011060">
    <property type="entry name" value="RibuloseP-bd_barrel"/>
</dbReference>